<protein>
    <submittedName>
        <fullName evidence="3">Nuclear protein 96-domain-containing protein</fullName>
    </submittedName>
</protein>
<gene>
    <name evidence="3" type="ORF">DFH94DRAFT_679867</name>
</gene>
<dbReference type="Proteomes" id="UP000759537">
    <property type="component" value="Unassembled WGS sequence"/>
</dbReference>
<name>A0A9P5N0D7_9AGAM</name>
<dbReference type="Pfam" id="PF12110">
    <property type="entry name" value="Nup96"/>
    <property type="match status" value="1"/>
</dbReference>
<evidence type="ECO:0000313" key="4">
    <source>
        <dbReference type="Proteomes" id="UP000759537"/>
    </source>
</evidence>
<dbReference type="AlphaFoldDB" id="A0A9P5N0D7"/>
<dbReference type="OrthoDB" id="3797628at2759"/>
<evidence type="ECO:0000259" key="2">
    <source>
        <dbReference type="Pfam" id="PF12110"/>
    </source>
</evidence>
<feature type="region of interest" description="Disordered" evidence="1">
    <location>
        <begin position="613"/>
        <end position="635"/>
    </location>
</feature>
<keyword evidence="4" id="KW-1185">Reference proteome</keyword>
<accession>A0A9P5N0D7</accession>
<reference evidence="3" key="2">
    <citation type="journal article" date="2020" name="Nat. Commun.">
        <title>Large-scale genome sequencing of mycorrhizal fungi provides insights into the early evolution of symbiotic traits.</title>
        <authorList>
            <person name="Miyauchi S."/>
            <person name="Kiss E."/>
            <person name="Kuo A."/>
            <person name="Drula E."/>
            <person name="Kohler A."/>
            <person name="Sanchez-Garcia M."/>
            <person name="Morin E."/>
            <person name="Andreopoulos B."/>
            <person name="Barry K.W."/>
            <person name="Bonito G."/>
            <person name="Buee M."/>
            <person name="Carver A."/>
            <person name="Chen C."/>
            <person name="Cichocki N."/>
            <person name="Clum A."/>
            <person name="Culley D."/>
            <person name="Crous P.W."/>
            <person name="Fauchery L."/>
            <person name="Girlanda M."/>
            <person name="Hayes R.D."/>
            <person name="Keri Z."/>
            <person name="LaButti K."/>
            <person name="Lipzen A."/>
            <person name="Lombard V."/>
            <person name="Magnuson J."/>
            <person name="Maillard F."/>
            <person name="Murat C."/>
            <person name="Nolan M."/>
            <person name="Ohm R.A."/>
            <person name="Pangilinan J."/>
            <person name="Pereira M.F."/>
            <person name="Perotto S."/>
            <person name="Peter M."/>
            <person name="Pfister S."/>
            <person name="Riley R."/>
            <person name="Sitrit Y."/>
            <person name="Stielow J.B."/>
            <person name="Szollosi G."/>
            <person name="Zifcakova L."/>
            <person name="Stursova M."/>
            <person name="Spatafora J.W."/>
            <person name="Tedersoo L."/>
            <person name="Vaario L.M."/>
            <person name="Yamada A."/>
            <person name="Yan M."/>
            <person name="Wang P."/>
            <person name="Xu J."/>
            <person name="Bruns T."/>
            <person name="Baldrian P."/>
            <person name="Vilgalys R."/>
            <person name="Dunand C."/>
            <person name="Henrissat B."/>
            <person name="Grigoriev I.V."/>
            <person name="Hibbett D."/>
            <person name="Nagy L.G."/>
            <person name="Martin F.M."/>
        </authorList>
    </citation>
    <scope>NUCLEOTIDE SEQUENCE</scope>
    <source>
        <strain evidence="3">Prilba</strain>
    </source>
</reference>
<sequence>MARFTALPSDTSEDEKYVASPPRKPPQPRSRHPFIPPRVQRVDEDADMASDSGSSHADEEEEDELPSDSSRLSPDIQRVSARADGDTYATEDQGDGEGSSESSRSSLEVLLPEHRRGDPSIIPWAQRIGIDPQKMHVMHASFFPGPESAETAKQLNAEKPDRARWTPNGLHRKHSRESEGDGLRAATTQERASFAHDVEPVTFRPSRKYARVECSASIVNGVEDALVDAGLAFGRSFRVGWGPSGSLVHLGQLCSPSSTRKHTANSSIVTKSPVPFSEPGTDTSLSTKLLSHHLSNSPIQLDAEGIPFANPSPDLSFGSFASLFPPTDQSFAARLFRLGNALFDEIELRLDDSISIDVRNRVHAVRRKEALSKWLEGVVASTVDAEVKGNFSGSSASTTFSLLTGHQIDKACEVAVEGGNLKLATLISQAGSDLEFRRDIRAQLQIWREQRIDAHIDENVRKAYALLGGIVDILEGSNGTGVERCPDLLVSQKLDWKRVFGLHLWFGRPMDASIAEVFDAYDNHWRNAGDRTAAPIPWYFEDKSSEFKHWRLTRDEHPPDAFYSLIKLYADAACSLETICSPLSFGPSPADYSILWHLYIVLSRTMRIRDFSDRDDPGVSRGSHEGDEGDAQIEGHSPNADVLASTYALQLEQQDLIQEAVFVLLHLEGSSGREKAIRDLLLRSAPKLDDWMTRGMAGSLKIPLSWINEAKWHTDSKGQAIYALNRGDVFEAYHLYLQAGMHSAAHELAVFELAPEAVIRNDLELLKILFERLVGHAVDGWHVRGKAFLDYAHAMTRLPELIQDLRASQNTSHVAELEELTRTIPKLIGLLPALVRDQVDVRQNVAVANMISGLTRQLDNAFPLTLSPKQLRDLPVDETTKLHHARSIVYSQFLKTLEAT</sequence>
<feature type="region of interest" description="Disordered" evidence="1">
    <location>
        <begin position="164"/>
        <end position="183"/>
    </location>
</feature>
<evidence type="ECO:0000313" key="3">
    <source>
        <dbReference type="EMBL" id="KAF8483308.1"/>
    </source>
</evidence>
<feature type="domain" description="Nuclear pore complex protein NUP96 C-terminal" evidence="2">
    <location>
        <begin position="399"/>
        <end position="711"/>
    </location>
</feature>
<feature type="compositionally biased region" description="Basic and acidic residues" evidence="1">
    <location>
        <begin position="613"/>
        <end position="626"/>
    </location>
</feature>
<comment type="caution">
    <text evidence="3">The sequence shown here is derived from an EMBL/GenBank/DDBJ whole genome shotgun (WGS) entry which is preliminary data.</text>
</comment>
<feature type="region of interest" description="Disordered" evidence="1">
    <location>
        <begin position="1"/>
        <end position="107"/>
    </location>
</feature>
<evidence type="ECO:0000256" key="1">
    <source>
        <dbReference type="SAM" id="MobiDB-lite"/>
    </source>
</evidence>
<dbReference type="InterPro" id="IPR021967">
    <property type="entry name" value="Nup98_C"/>
</dbReference>
<organism evidence="3 4">
    <name type="scientific">Russula ochroleuca</name>
    <dbReference type="NCBI Taxonomy" id="152965"/>
    <lineage>
        <taxon>Eukaryota</taxon>
        <taxon>Fungi</taxon>
        <taxon>Dikarya</taxon>
        <taxon>Basidiomycota</taxon>
        <taxon>Agaricomycotina</taxon>
        <taxon>Agaricomycetes</taxon>
        <taxon>Russulales</taxon>
        <taxon>Russulaceae</taxon>
        <taxon>Russula</taxon>
    </lineage>
</organism>
<proteinExistence type="predicted"/>
<dbReference type="EMBL" id="WHVB01000004">
    <property type="protein sequence ID" value="KAF8483308.1"/>
    <property type="molecule type" value="Genomic_DNA"/>
</dbReference>
<dbReference type="Gene3D" id="1.25.40.690">
    <property type="match status" value="1"/>
</dbReference>
<reference evidence="3" key="1">
    <citation type="submission" date="2019-10" db="EMBL/GenBank/DDBJ databases">
        <authorList>
            <consortium name="DOE Joint Genome Institute"/>
            <person name="Kuo A."/>
            <person name="Miyauchi S."/>
            <person name="Kiss E."/>
            <person name="Drula E."/>
            <person name="Kohler A."/>
            <person name="Sanchez-Garcia M."/>
            <person name="Andreopoulos B."/>
            <person name="Barry K.W."/>
            <person name="Bonito G."/>
            <person name="Buee M."/>
            <person name="Carver A."/>
            <person name="Chen C."/>
            <person name="Cichocki N."/>
            <person name="Clum A."/>
            <person name="Culley D."/>
            <person name="Crous P.W."/>
            <person name="Fauchery L."/>
            <person name="Girlanda M."/>
            <person name="Hayes R."/>
            <person name="Keri Z."/>
            <person name="LaButti K."/>
            <person name="Lipzen A."/>
            <person name="Lombard V."/>
            <person name="Magnuson J."/>
            <person name="Maillard F."/>
            <person name="Morin E."/>
            <person name="Murat C."/>
            <person name="Nolan M."/>
            <person name="Ohm R."/>
            <person name="Pangilinan J."/>
            <person name="Pereira M."/>
            <person name="Perotto S."/>
            <person name="Peter M."/>
            <person name="Riley R."/>
            <person name="Sitrit Y."/>
            <person name="Stielow B."/>
            <person name="Szollosi G."/>
            <person name="Zifcakova L."/>
            <person name="Stursova M."/>
            <person name="Spatafora J.W."/>
            <person name="Tedersoo L."/>
            <person name="Vaario L.-M."/>
            <person name="Yamada A."/>
            <person name="Yan M."/>
            <person name="Wang P."/>
            <person name="Xu J."/>
            <person name="Bruns T."/>
            <person name="Baldrian P."/>
            <person name="Vilgalys R."/>
            <person name="Henrissat B."/>
            <person name="Grigoriev I.V."/>
            <person name="Hibbett D."/>
            <person name="Nagy L.G."/>
            <person name="Martin F.M."/>
        </authorList>
    </citation>
    <scope>NUCLEOTIDE SEQUENCE</scope>
    <source>
        <strain evidence="3">Prilba</strain>
    </source>
</reference>